<evidence type="ECO:0000256" key="4">
    <source>
        <dbReference type="ARBA" id="ARBA00022833"/>
    </source>
</evidence>
<dbReference type="CDD" id="cd06262">
    <property type="entry name" value="metallo-hydrolase-like_MBL-fold"/>
    <property type="match status" value="1"/>
</dbReference>
<dbReference type="VEuPathDB" id="AmoebaDB:EIN_476170"/>
<keyword evidence="2" id="KW-0479">Metal-binding</keyword>
<dbReference type="GO" id="GO:0046872">
    <property type="term" value="F:metal ion binding"/>
    <property type="evidence" value="ECO:0007669"/>
    <property type="project" value="UniProtKB-KW"/>
</dbReference>
<keyword evidence="3" id="KW-0378">Hydrolase</keyword>
<dbReference type="InterPro" id="IPR036866">
    <property type="entry name" value="RibonucZ/Hydroxyglut_hydro"/>
</dbReference>
<evidence type="ECO:0000256" key="3">
    <source>
        <dbReference type="ARBA" id="ARBA00022801"/>
    </source>
</evidence>
<accession>A0A0A1U9V3</accession>
<name>A0A0A1U9V3_ENTIV</name>
<dbReference type="Proteomes" id="UP000014680">
    <property type="component" value="Unassembled WGS sequence"/>
</dbReference>
<dbReference type="PANTHER" id="PTHR46233:SF3">
    <property type="entry name" value="HYDROXYACYLGLUTATHIONE HYDROLASE GLOC"/>
    <property type="match status" value="1"/>
</dbReference>
<protein>
    <submittedName>
        <fullName evidence="6">Beta lactamase domain, putative</fullName>
    </submittedName>
</protein>
<keyword evidence="7" id="KW-1185">Reference proteome</keyword>
<keyword evidence="4" id="KW-0862">Zinc</keyword>
<organism evidence="6 7">
    <name type="scientific">Entamoeba invadens IP1</name>
    <dbReference type="NCBI Taxonomy" id="370355"/>
    <lineage>
        <taxon>Eukaryota</taxon>
        <taxon>Amoebozoa</taxon>
        <taxon>Evosea</taxon>
        <taxon>Archamoebae</taxon>
        <taxon>Mastigamoebida</taxon>
        <taxon>Entamoebidae</taxon>
        <taxon>Entamoeba</taxon>
    </lineage>
</organism>
<dbReference type="AlphaFoldDB" id="A0A0A1U9V3"/>
<evidence type="ECO:0000256" key="2">
    <source>
        <dbReference type="ARBA" id="ARBA00022723"/>
    </source>
</evidence>
<evidence type="ECO:0000313" key="7">
    <source>
        <dbReference type="Proteomes" id="UP000014680"/>
    </source>
</evidence>
<comment type="cofactor">
    <cofactor evidence="1">
        <name>Zn(2+)</name>
        <dbReference type="ChEBI" id="CHEBI:29105"/>
    </cofactor>
</comment>
<dbReference type="RefSeq" id="XP_004255676.1">
    <property type="nucleotide sequence ID" value="XM_004255628.1"/>
</dbReference>
<sequence length="214" mass="23184">MSSNFVYSLNPTGIFMANNIVLGDLSSKTYILIDCGGDITPAMNFVRSKGLQTCTEIVCTHGHIDHVAGLQQAVNITRAPISIHTEDRQLYNIAPVQGMLFGIQLQPLPPPTRLLEDQDRIYVGNYEGVVKHTPGHSPGSICIEFEELGILITGDTLFSGTVGNTTLPGGDPAKLKMSVLSILNNTPENTVVMPGHGGLTSIKREKQTNTIYYM</sequence>
<dbReference type="Pfam" id="PF00753">
    <property type="entry name" value="Lactamase_B"/>
    <property type="match status" value="1"/>
</dbReference>
<dbReference type="GO" id="GO:0016787">
    <property type="term" value="F:hydrolase activity"/>
    <property type="evidence" value="ECO:0007669"/>
    <property type="project" value="UniProtKB-KW"/>
</dbReference>
<evidence type="ECO:0000259" key="5">
    <source>
        <dbReference type="SMART" id="SM00849"/>
    </source>
</evidence>
<dbReference type="InterPro" id="IPR001279">
    <property type="entry name" value="Metallo-B-lactamas"/>
</dbReference>
<dbReference type="Gene3D" id="3.60.15.10">
    <property type="entry name" value="Ribonuclease Z/Hydroxyacylglutathione hydrolase-like"/>
    <property type="match status" value="1"/>
</dbReference>
<dbReference type="GeneID" id="14887827"/>
<reference evidence="6 7" key="1">
    <citation type="submission" date="2012-10" db="EMBL/GenBank/DDBJ databases">
        <authorList>
            <person name="Zafar N."/>
            <person name="Inman J."/>
            <person name="Hall N."/>
            <person name="Lorenzi H."/>
            <person name="Caler E."/>
        </authorList>
    </citation>
    <scope>NUCLEOTIDE SEQUENCE [LARGE SCALE GENOMIC DNA]</scope>
    <source>
        <strain evidence="6 7">IP1</strain>
    </source>
</reference>
<proteinExistence type="predicted"/>
<dbReference type="InterPro" id="IPR051453">
    <property type="entry name" value="MBL_Glyoxalase_II"/>
</dbReference>
<dbReference type="OMA" id="HFPTIID"/>
<feature type="domain" description="Metallo-beta-lactamase" evidence="5">
    <location>
        <begin position="16"/>
        <end position="196"/>
    </location>
</feature>
<dbReference type="PANTHER" id="PTHR46233">
    <property type="entry name" value="HYDROXYACYLGLUTATHIONE HYDROLASE GLOC"/>
    <property type="match status" value="1"/>
</dbReference>
<dbReference type="KEGG" id="eiv:EIN_476170"/>
<dbReference type="SMART" id="SM00849">
    <property type="entry name" value="Lactamase_B"/>
    <property type="match status" value="1"/>
</dbReference>
<evidence type="ECO:0000313" key="6">
    <source>
        <dbReference type="EMBL" id="ELP88905.1"/>
    </source>
</evidence>
<gene>
    <name evidence="6" type="ORF">EIN_476170</name>
</gene>
<dbReference type="OrthoDB" id="515692at2759"/>
<evidence type="ECO:0000256" key="1">
    <source>
        <dbReference type="ARBA" id="ARBA00001947"/>
    </source>
</evidence>
<dbReference type="EMBL" id="KB206689">
    <property type="protein sequence ID" value="ELP88905.1"/>
    <property type="molecule type" value="Genomic_DNA"/>
</dbReference>
<dbReference type="SUPFAM" id="SSF56281">
    <property type="entry name" value="Metallo-hydrolase/oxidoreductase"/>
    <property type="match status" value="1"/>
</dbReference>